<sequence>MLARIVLVLCLAALARSAAFPFVFNNINPQCFKYNVMCPRNYEPVCGTDGVTYGNECMLCLKNKEDKTNISISKMGECRAHFIWDLT</sequence>
<gene>
    <name evidence="2" type="primary">LOC108192158</name>
</gene>
<organism evidence="1 2">
    <name type="scientific">Danio rerio</name>
    <name type="common">Zebrafish</name>
    <name type="synonym">Brachydanio rerio</name>
    <dbReference type="NCBI Taxonomy" id="7955"/>
    <lineage>
        <taxon>Eukaryota</taxon>
        <taxon>Metazoa</taxon>
        <taxon>Chordata</taxon>
        <taxon>Craniata</taxon>
        <taxon>Vertebrata</taxon>
        <taxon>Euteleostomi</taxon>
        <taxon>Actinopterygii</taxon>
        <taxon>Neopterygii</taxon>
        <taxon>Teleostei</taxon>
        <taxon>Ostariophysi</taxon>
        <taxon>Cypriniformes</taxon>
        <taxon>Danionidae</taxon>
        <taxon>Danioninae</taxon>
        <taxon>Danio</taxon>
    </lineage>
</organism>
<protein>
    <submittedName>
        <fullName evidence="2">Trypsin inhibitor ClTI-1-like</fullName>
    </submittedName>
</protein>
<name>A0AC58H759_DANRE</name>
<reference evidence="2" key="1">
    <citation type="submission" date="2025-08" db="UniProtKB">
        <authorList>
            <consortium name="RefSeq"/>
        </authorList>
    </citation>
    <scope>IDENTIFICATION</scope>
    <source>
        <strain evidence="2">Tuebingen</strain>
        <tissue evidence="2">Fibroblasts and whole tissue</tissue>
    </source>
</reference>
<keyword evidence="1" id="KW-1185">Reference proteome</keyword>
<evidence type="ECO:0000313" key="1">
    <source>
        <dbReference type="Proteomes" id="UP000000437"/>
    </source>
</evidence>
<evidence type="ECO:0000313" key="2">
    <source>
        <dbReference type="RefSeq" id="XP_073777822.1"/>
    </source>
</evidence>
<dbReference type="RefSeq" id="XP_073777822.1">
    <property type="nucleotide sequence ID" value="XM_073921721.1"/>
</dbReference>
<accession>A0AC58H759</accession>
<proteinExistence type="predicted"/>
<dbReference type="Proteomes" id="UP000000437">
    <property type="component" value="Chromosome 14"/>
</dbReference>